<organism evidence="1 2">
    <name type="scientific">Heliophilum fasciatum</name>
    <dbReference type="NCBI Taxonomy" id="35700"/>
    <lineage>
        <taxon>Bacteria</taxon>
        <taxon>Bacillati</taxon>
        <taxon>Bacillota</taxon>
        <taxon>Clostridia</taxon>
        <taxon>Eubacteriales</taxon>
        <taxon>Heliobacteriaceae</taxon>
        <taxon>Heliophilum</taxon>
    </lineage>
</organism>
<dbReference type="OrthoDB" id="9787096at2"/>
<name>A0A4R2RYR1_9FIRM</name>
<evidence type="ECO:0000313" key="2">
    <source>
        <dbReference type="Proteomes" id="UP000294813"/>
    </source>
</evidence>
<reference evidence="1 2" key="1">
    <citation type="submission" date="2019-03" db="EMBL/GenBank/DDBJ databases">
        <title>Genomic Encyclopedia of Type Strains, Phase IV (KMG-IV): sequencing the most valuable type-strain genomes for metagenomic binning, comparative biology and taxonomic classification.</title>
        <authorList>
            <person name="Goeker M."/>
        </authorList>
    </citation>
    <scope>NUCLEOTIDE SEQUENCE [LARGE SCALE GENOMIC DNA]</scope>
    <source>
        <strain evidence="1 2">DSM 11170</strain>
    </source>
</reference>
<dbReference type="InterPro" id="IPR015424">
    <property type="entry name" value="PyrdxlP-dep_Trfase"/>
</dbReference>
<dbReference type="EMBL" id="SLXT01000004">
    <property type="protein sequence ID" value="TCP68219.1"/>
    <property type="molecule type" value="Genomic_DNA"/>
</dbReference>
<gene>
    <name evidence="1" type="ORF">EDD73_104122</name>
</gene>
<sequence>MVKPKYKFQLYKHLQMSIPQIYAEARKAADDLGIPAHLRGRIGLSRTLAGCPSPLRNDIAEAITKGNSQAIPLAKIVDEIREMVKAGYGDDWDAAPVNTCEAALWLCMDTLFTPPHLGRGDSYRACYILPYEKQLHHHGAYGRPFPPRYKDLFADRGTTAGEQGLQGKRLTNLDMVIVPLAGADYPVHGIKQHPVPFLTEVDPEEAIEQIALAAEVHGPHLSGFASLGYDTPGYGYNLKDEQGAAVLQKRIGEVAAEYGVPYLINNTAGMPFIGTDPRKVQADLIICAMEAVGAMNTGLIIGRESTMVTIRRALGMHSDRWGTTASFGKAGYDFVLPSKAALLAQAQALRMLHERPESVTGPVDQLEAIVQQEFAKLPPSLRQDIEISKSYNRGLIEINYEKTWKKASCGLPVFTVEDMYAGTNILQTGLAQMGIIPASACEGNIEIAPGLGTVDEQGQLLEEPMRYGVQALVQLIEIIARHSQLLPQ</sequence>
<dbReference type="AlphaFoldDB" id="A0A4R2RYR1"/>
<accession>A0A4R2RYR1</accession>
<dbReference type="SUPFAM" id="SSF53383">
    <property type="entry name" value="PLP-dependent transferases"/>
    <property type="match status" value="1"/>
</dbReference>
<keyword evidence="2" id="KW-1185">Reference proteome</keyword>
<comment type="caution">
    <text evidence="1">The sequence shown here is derived from an EMBL/GenBank/DDBJ whole genome shotgun (WGS) entry which is preliminary data.</text>
</comment>
<protein>
    <submittedName>
        <fullName evidence="1">Uncharacterized protein</fullName>
    </submittedName>
</protein>
<evidence type="ECO:0000313" key="1">
    <source>
        <dbReference type="EMBL" id="TCP68219.1"/>
    </source>
</evidence>
<proteinExistence type="predicted"/>
<dbReference type="RefSeq" id="WP_131918249.1">
    <property type="nucleotide sequence ID" value="NZ_JAOQNU010000004.1"/>
</dbReference>
<dbReference type="Proteomes" id="UP000294813">
    <property type="component" value="Unassembled WGS sequence"/>
</dbReference>